<reference evidence="4" key="1">
    <citation type="journal article" date="2017" name="Genome Biol.">
        <title>Comparative genomics reveals high biological diversity and specific adaptations in the industrially and medically important fungal genus Aspergillus.</title>
        <authorList>
            <person name="de Vries R.P."/>
            <person name="Riley R."/>
            <person name="Wiebenga A."/>
            <person name="Aguilar-Osorio G."/>
            <person name="Amillis S."/>
            <person name="Uchima C.A."/>
            <person name="Anderluh G."/>
            <person name="Asadollahi M."/>
            <person name="Askin M."/>
            <person name="Barry K."/>
            <person name="Battaglia E."/>
            <person name="Bayram O."/>
            <person name="Benocci T."/>
            <person name="Braus-Stromeyer S.A."/>
            <person name="Caldana C."/>
            <person name="Canovas D."/>
            <person name="Cerqueira G.C."/>
            <person name="Chen F."/>
            <person name="Chen W."/>
            <person name="Choi C."/>
            <person name="Clum A."/>
            <person name="Dos Santos R.A."/>
            <person name="Damasio A.R."/>
            <person name="Diallinas G."/>
            <person name="Emri T."/>
            <person name="Fekete E."/>
            <person name="Flipphi M."/>
            <person name="Freyberg S."/>
            <person name="Gallo A."/>
            <person name="Gournas C."/>
            <person name="Habgood R."/>
            <person name="Hainaut M."/>
            <person name="Harispe M.L."/>
            <person name="Henrissat B."/>
            <person name="Hilden K.S."/>
            <person name="Hope R."/>
            <person name="Hossain A."/>
            <person name="Karabika E."/>
            <person name="Karaffa L."/>
            <person name="Karanyi Z."/>
            <person name="Krasevec N."/>
            <person name="Kuo A."/>
            <person name="Kusch H."/>
            <person name="LaButti K."/>
            <person name="Lagendijk E.L."/>
            <person name="Lapidus A."/>
            <person name="Levasseur A."/>
            <person name="Lindquist E."/>
            <person name="Lipzen A."/>
            <person name="Logrieco A.F."/>
            <person name="MacCabe A."/>
            <person name="Maekelae M.R."/>
            <person name="Malavazi I."/>
            <person name="Melin P."/>
            <person name="Meyer V."/>
            <person name="Mielnichuk N."/>
            <person name="Miskei M."/>
            <person name="Molnar A.P."/>
            <person name="Mule G."/>
            <person name="Ngan C.Y."/>
            <person name="Orejas M."/>
            <person name="Orosz E."/>
            <person name="Ouedraogo J.P."/>
            <person name="Overkamp K.M."/>
            <person name="Park H.-S."/>
            <person name="Perrone G."/>
            <person name="Piumi F."/>
            <person name="Punt P.J."/>
            <person name="Ram A.F."/>
            <person name="Ramon A."/>
            <person name="Rauscher S."/>
            <person name="Record E."/>
            <person name="Riano-Pachon D.M."/>
            <person name="Robert V."/>
            <person name="Roehrig J."/>
            <person name="Ruller R."/>
            <person name="Salamov A."/>
            <person name="Salih N.S."/>
            <person name="Samson R.A."/>
            <person name="Sandor E."/>
            <person name="Sanguinetti M."/>
            <person name="Schuetze T."/>
            <person name="Sepcic K."/>
            <person name="Shelest E."/>
            <person name="Sherlock G."/>
            <person name="Sophianopoulou V."/>
            <person name="Squina F.M."/>
            <person name="Sun H."/>
            <person name="Susca A."/>
            <person name="Todd R.B."/>
            <person name="Tsang A."/>
            <person name="Unkles S.E."/>
            <person name="van de Wiele N."/>
            <person name="van Rossen-Uffink D."/>
            <person name="Oliveira J.V."/>
            <person name="Vesth T.C."/>
            <person name="Visser J."/>
            <person name="Yu J.-H."/>
            <person name="Zhou M."/>
            <person name="Andersen M.R."/>
            <person name="Archer D.B."/>
            <person name="Baker S.E."/>
            <person name="Benoit I."/>
            <person name="Brakhage A.A."/>
            <person name="Braus G.H."/>
            <person name="Fischer R."/>
            <person name="Frisvad J.C."/>
            <person name="Goldman G.H."/>
            <person name="Houbraken J."/>
            <person name="Oakley B."/>
            <person name="Pocsi I."/>
            <person name="Scazzocchio C."/>
            <person name="Seiboth B."/>
            <person name="vanKuyk P.A."/>
            <person name="Wortman J."/>
            <person name="Dyer P.S."/>
            <person name="Grigoriev I.V."/>
        </authorList>
    </citation>
    <scope>NUCLEOTIDE SEQUENCE [LARGE SCALE GENOMIC DNA]</scope>
    <source>
        <strain evidence="4">ITEM 5010</strain>
    </source>
</reference>
<name>A0A1R3S262_ASPC5</name>
<dbReference type="AlphaFoldDB" id="A0A1R3S262"/>
<keyword evidence="2" id="KW-1133">Transmembrane helix</keyword>
<dbReference type="EMBL" id="KV907493">
    <property type="protein sequence ID" value="OOG00788.1"/>
    <property type="molecule type" value="Genomic_DNA"/>
</dbReference>
<protein>
    <submittedName>
        <fullName evidence="3">Uncharacterized protein</fullName>
    </submittedName>
</protein>
<accession>A0A1R3S262</accession>
<dbReference type="OrthoDB" id="4526693at2759"/>
<proteinExistence type="predicted"/>
<evidence type="ECO:0000313" key="3">
    <source>
        <dbReference type="EMBL" id="OOG00788.1"/>
    </source>
</evidence>
<organism evidence="3 4">
    <name type="scientific">Aspergillus carbonarius (strain ITEM 5010)</name>
    <dbReference type="NCBI Taxonomy" id="602072"/>
    <lineage>
        <taxon>Eukaryota</taxon>
        <taxon>Fungi</taxon>
        <taxon>Dikarya</taxon>
        <taxon>Ascomycota</taxon>
        <taxon>Pezizomycotina</taxon>
        <taxon>Eurotiomycetes</taxon>
        <taxon>Eurotiomycetidae</taxon>
        <taxon>Eurotiales</taxon>
        <taxon>Aspergillaceae</taxon>
        <taxon>Aspergillus</taxon>
        <taxon>Aspergillus subgen. Circumdati</taxon>
    </lineage>
</organism>
<dbReference type="OMA" id="RRLMIEY"/>
<feature type="transmembrane region" description="Helical" evidence="2">
    <location>
        <begin position="16"/>
        <end position="36"/>
    </location>
</feature>
<sequence length="263" mass="28659">MSCLNNEWANPKDLRILFLAILYVVASIICILVLLAQRLRRRAYRSYAYAPLERQMMDPPPSYPSEKRGRGGIGGGEEEPVGNNAAVGQGQGYGVAYLKDPASHSVGPFPSACDILQPLSQLSPLPSSGYLAAVLARERTNWTKQSYPPEGHLVPSSLGRAASAPDQDHHPATPPAAMNDRLGDSSSEEGPAHGAIVVSDRSRQTESPAPAQWHARSHEQGVPSIANLIGPQPSQKYGYAVQFLYDEDEEGVRSWRRLMIEYS</sequence>
<feature type="region of interest" description="Disordered" evidence="1">
    <location>
        <begin position="58"/>
        <end position="79"/>
    </location>
</feature>
<dbReference type="VEuPathDB" id="FungiDB:ASPCADRAFT_202619"/>
<keyword evidence="2" id="KW-0812">Transmembrane</keyword>
<dbReference type="Proteomes" id="UP000188318">
    <property type="component" value="Unassembled WGS sequence"/>
</dbReference>
<evidence type="ECO:0000256" key="2">
    <source>
        <dbReference type="SAM" id="Phobius"/>
    </source>
</evidence>
<evidence type="ECO:0000313" key="4">
    <source>
        <dbReference type="Proteomes" id="UP000188318"/>
    </source>
</evidence>
<evidence type="ECO:0000256" key="1">
    <source>
        <dbReference type="SAM" id="MobiDB-lite"/>
    </source>
</evidence>
<keyword evidence="2" id="KW-0472">Membrane</keyword>
<feature type="region of interest" description="Disordered" evidence="1">
    <location>
        <begin position="144"/>
        <end position="218"/>
    </location>
</feature>
<gene>
    <name evidence="3" type="ORF">ASPCADRAFT_202619</name>
</gene>
<keyword evidence="4" id="KW-1185">Reference proteome</keyword>